<dbReference type="InterPro" id="IPR059117">
    <property type="entry name" value="APS_kinase_dom"/>
</dbReference>
<dbReference type="AlphaFoldDB" id="A0A251XQ78"/>
<organism evidence="3 4">
    <name type="scientific">Clavibacter michiganensis</name>
    <dbReference type="NCBI Taxonomy" id="28447"/>
    <lineage>
        <taxon>Bacteria</taxon>
        <taxon>Bacillati</taxon>
        <taxon>Actinomycetota</taxon>
        <taxon>Actinomycetes</taxon>
        <taxon>Micrococcales</taxon>
        <taxon>Microbacteriaceae</taxon>
        <taxon>Clavibacter</taxon>
    </lineage>
</organism>
<evidence type="ECO:0000259" key="2">
    <source>
        <dbReference type="Pfam" id="PF01583"/>
    </source>
</evidence>
<dbReference type="Gene3D" id="3.40.50.300">
    <property type="entry name" value="P-loop containing nucleotide triphosphate hydrolases"/>
    <property type="match status" value="1"/>
</dbReference>
<dbReference type="InterPro" id="IPR027417">
    <property type="entry name" value="P-loop_NTPase"/>
</dbReference>
<proteinExistence type="predicted"/>
<name>A0A251XQ78_9MICO</name>
<dbReference type="SUPFAM" id="SSF52540">
    <property type="entry name" value="P-loop containing nucleoside triphosphate hydrolases"/>
    <property type="match status" value="1"/>
</dbReference>
<dbReference type="Proteomes" id="UP000195106">
    <property type="component" value="Unassembled WGS sequence"/>
</dbReference>
<feature type="domain" description="APS kinase" evidence="2">
    <location>
        <begin position="4"/>
        <end position="43"/>
    </location>
</feature>
<evidence type="ECO:0000313" key="3">
    <source>
        <dbReference type="EMBL" id="OUE07712.1"/>
    </source>
</evidence>
<gene>
    <name evidence="3" type="ORF">CMsap09_02090</name>
</gene>
<evidence type="ECO:0000256" key="1">
    <source>
        <dbReference type="ARBA" id="ARBA00022679"/>
    </source>
</evidence>
<reference evidence="3 4" key="1">
    <citation type="submission" date="2016-08" db="EMBL/GenBank/DDBJ databases">
        <title>Genome sequence of Clavibacter michiganensis spp. strain CASJ009.</title>
        <authorList>
            <person name="Thapa S.P."/>
            <person name="Coaker G."/>
        </authorList>
    </citation>
    <scope>NUCLEOTIDE SEQUENCE [LARGE SCALE GENOMIC DNA]</scope>
    <source>
        <strain evidence="3">CASJ009</strain>
    </source>
</reference>
<dbReference type="Pfam" id="PF01583">
    <property type="entry name" value="APS_kinase"/>
    <property type="match status" value="1"/>
</dbReference>
<accession>A0A251XQ78</accession>
<comment type="caution">
    <text evidence="3">The sequence shown here is derived from an EMBL/GenBank/DDBJ whole genome shotgun (WGS) entry which is preliminary data.</text>
</comment>
<evidence type="ECO:0000313" key="4">
    <source>
        <dbReference type="Proteomes" id="UP000195106"/>
    </source>
</evidence>
<sequence length="172" mass="17996">MTDAVVLTGTVGAGKTTTMHALGDLLSERGVPHALIDSDAVRLLRPAPADDPFQQRVELLNLHDLARNYRAAGARVVVVAAVIERADDLPAYAEALGARDPLLVRLTVDADAVQARLGARHVDDADALAWHRARTPELAAIIAAAGLGGLSVDTTHRDPAAVAGLVAERAGW</sequence>
<keyword evidence="1" id="KW-0808">Transferase</keyword>
<dbReference type="EMBL" id="MDHJ01000001">
    <property type="protein sequence ID" value="OUE07712.1"/>
    <property type="molecule type" value="Genomic_DNA"/>
</dbReference>
<protein>
    <recommendedName>
        <fullName evidence="2">APS kinase domain-containing protein</fullName>
    </recommendedName>
</protein>